<dbReference type="InterPro" id="IPR001155">
    <property type="entry name" value="OxRdtase_FMN_N"/>
</dbReference>
<dbReference type="STRING" id="1344418.A0A1D2VAX4"/>
<dbReference type="FunFam" id="3.20.20.70:FF:000138">
    <property type="entry name" value="NADPH dehydrogenase 1"/>
    <property type="match status" value="1"/>
</dbReference>
<dbReference type="GO" id="GO:0006915">
    <property type="term" value="P:apoptotic process"/>
    <property type="evidence" value="ECO:0007669"/>
    <property type="project" value="UniProtKB-ARBA"/>
</dbReference>
<dbReference type="FunCoup" id="A0A1D2VAX4">
    <property type="interactions" value="845"/>
</dbReference>
<dbReference type="GO" id="GO:0003959">
    <property type="term" value="F:NADPH dehydrogenase activity"/>
    <property type="evidence" value="ECO:0007669"/>
    <property type="project" value="UniProtKB-ARBA"/>
</dbReference>
<proteinExistence type="inferred from homology"/>
<reference evidence="6" key="1">
    <citation type="submission" date="2016-05" db="EMBL/GenBank/DDBJ databases">
        <title>Comparative genomics of biotechnologically important yeasts.</title>
        <authorList>
            <consortium name="DOE Joint Genome Institute"/>
            <person name="Riley R."/>
            <person name="Haridas S."/>
            <person name="Wolfe K.H."/>
            <person name="Lopes M.R."/>
            <person name="Hittinger C.T."/>
            <person name="Goker M."/>
            <person name="Salamov A."/>
            <person name="Wisecaver J."/>
            <person name="Long T.M."/>
            <person name="Aerts A.L."/>
            <person name="Barry K."/>
            <person name="Choi C."/>
            <person name="Clum A."/>
            <person name="Coughlan A.Y."/>
            <person name="Deshpande S."/>
            <person name="Douglass A.P."/>
            <person name="Hanson S.J."/>
            <person name="Klenk H.-P."/>
            <person name="Labutti K."/>
            <person name="Lapidus A."/>
            <person name="Lindquist E."/>
            <person name="Lipzen A."/>
            <person name="Meier-Kolthoff J.P."/>
            <person name="Ohm R.A."/>
            <person name="Otillar R.P."/>
            <person name="Pangilinan J."/>
            <person name="Peng Y."/>
            <person name="Rokas A."/>
            <person name="Rosa C.A."/>
            <person name="Scheuner C."/>
            <person name="Sibirny A.A."/>
            <person name="Slot J.C."/>
            <person name="Stielow J.B."/>
            <person name="Sun H."/>
            <person name="Kurtzman C.P."/>
            <person name="Blackwell M."/>
            <person name="Grigoriev I.V."/>
            <person name="Jeffries T.W."/>
        </authorList>
    </citation>
    <scope>NUCLEOTIDE SEQUENCE [LARGE SCALE GENOMIC DNA]</scope>
    <source>
        <strain evidence="6">DSM 1968</strain>
    </source>
</reference>
<keyword evidence="3" id="KW-0288">FMN</keyword>
<comment type="cofactor">
    <cofactor evidence="1">
        <name>FMN</name>
        <dbReference type="ChEBI" id="CHEBI:58210"/>
    </cofactor>
</comment>
<dbReference type="CDD" id="cd02933">
    <property type="entry name" value="OYE_like_FMN"/>
    <property type="match status" value="1"/>
</dbReference>
<dbReference type="PANTHER" id="PTHR22893">
    <property type="entry name" value="NADH OXIDOREDUCTASE-RELATED"/>
    <property type="match status" value="1"/>
</dbReference>
<protein>
    <submittedName>
        <fullName evidence="5">NAPDH dehydrogenase</fullName>
    </submittedName>
</protein>
<evidence type="ECO:0000313" key="5">
    <source>
        <dbReference type="EMBL" id="ODV58751.1"/>
    </source>
</evidence>
<evidence type="ECO:0000313" key="6">
    <source>
        <dbReference type="Proteomes" id="UP000095038"/>
    </source>
</evidence>
<evidence type="ECO:0000256" key="1">
    <source>
        <dbReference type="ARBA" id="ARBA00001917"/>
    </source>
</evidence>
<sequence length="408" mass="45995">MSASQLKSSNLFKPFSISKNVTLNHRIVHAPTTRLRATEDYVPSDLQLQYYDDRSKIPGTLLITEATYISADSIGIPHVPGIWSDQQVQAWKKIADKVHENHSYLSIQIWALGREADPAVLASKNVKYVSPMDDIYPDDIKKNSAIENNNPLKALTIPEIKQWVQKFVQAAENAVKAGIDIIELHSAHGFLIDQFFQEITNKRSDIYGGSIENRARFLLEIVDAVIEKIGDASKLALRLAPWAKTSGMNGITDDSATYQAYVYVLSELQKRSDNGHTLAYISIVEPRVSGLDDVDDPDIYKLKSNDFIYTHWKGTVLRAGGYLRDAPDYGWLLKHVNQDNRTLIGVGRHFLSNPDLVDRLKNGWELTDYDRSTFYIPAINKGYNNWPLYNTTKIVDESVENQIAVALA</sequence>
<feature type="domain" description="NADH:flavin oxidoreductase/NADH oxidase N-terminal" evidence="4">
    <location>
        <begin position="10"/>
        <end position="365"/>
    </location>
</feature>
<dbReference type="Proteomes" id="UP000095038">
    <property type="component" value="Unassembled WGS sequence"/>
</dbReference>
<keyword evidence="6" id="KW-1185">Reference proteome</keyword>
<organism evidence="5 6">
    <name type="scientific">Ascoidea rubescens DSM 1968</name>
    <dbReference type="NCBI Taxonomy" id="1344418"/>
    <lineage>
        <taxon>Eukaryota</taxon>
        <taxon>Fungi</taxon>
        <taxon>Dikarya</taxon>
        <taxon>Ascomycota</taxon>
        <taxon>Saccharomycotina</taxon>
        <taxon>Saccharomycetes</taxon>
        <taxon>Ascoideaceae</taxon>
        <taxon>Ascoidea</taxon>
    </lineage>
</organism>
<dbReference type="InParanoid" id="A0A1D2VAX4"/>
<dbReference type="OrthoDB" id="276546at2759"/>
<dbReference type="PANTHER" id="PTHR22893:SF91">
    <property type="entry name" value="NADPH DEHYDROGENASE 2-RELATED"/>
    <property type="match status" value="1"/>
</dbReference>
<dbReference type="SUPFAM" id="SSF51395">
    <property type="entry name" value="FMN-linked oxidoreductases"/>
    <property type="match status" value="1"/>
</dbReference>
<dbReference type="Gene3D" id="3.20.20.70">
    <property type="entry name" value="Aldolase class I"/>
    <property type="match status" value="1"/>
</dbReference>
<dbReference type="GO" id="GO:0010181">
    <property type="term" value="F:FMN binding"/>
    <property type="evidence" value="ECO:0007669"/>
    <property type="project" value="InterPro"/>
</dbReference>
<dbReference type="RefSeq" id="XP_020045058.1">
    <property type="nucleotide sequence ID" value="XM_020188518.1"/>
</dbReference>
<comment type="similarity">
    <text evidence="2">Belongs to the NADH:flavin oxidoreductase/NADH oxidase family.</text>
</comment>
<dbReference type="AlphaFoldDB" id="A0A1D2VAX4"/>
<dbReference type="Pfam" id="PF00724">
    <property type="entry name" value="Oxidored_FMN"/>
    <property type="match status" value="1"/>
</dbReference>
<gene>
    <name evidence="5" type="ORF">ASCRUDRAFT_10083</name>
</gene>
<dbReference type="InterPro" id="IPR045247">
    <property type="entry name" value="Oye-like"/>
</dbReference>
<dbReference type="EMBL" id="KV454490">
    <property type="protein sequence ID" value="ODV58751.1"/>
    <property type="molecule type" value="Genomic_DNA"/>
</dbReference>
<name>A0A1D2VAX4_9ASCO</name>
<dbReference type="GeneID" id="30962154"/>
<evidence type="ECO:0000256" key="3">
    <source>
        <dbReference type="ARBA" id="ARBA00022643"/>
    </source>
</evidence>
<accession>A0A1D2VAX4</accession>
<evidence type="ECO:0000259" key="4">
    <source>
        <dbReference type="Pfam" id="PF00724"/>
    </source>
</evidence>
<evidence type="ECO:0000256" key="2">
    <source>
        <dbReference type="ARBA" id="ARBA00005979"/>
    </source>
</evidence>
<dbReference type="InterPro" id="IPR013785">
    <property type="entry name" value="Aldolase_TIM"/>
</dbReference>
<keyword evidence="3" id="KW-0285">Flavoprotein</keyword>